<evidence type="ECO:0000256" key="7">
    <source>
        <dbReference type="ARBA" id="ARBA00023273"/>
    </source>
</evidence>
<reference evidence="12" key="3">
    <citation type="submission" date="2025-09" db="UniProtKB">
        <authorList>
            <consortium name="Ensembl"/>
        </authorList>
    </citation>
    <scope>IDENTIFICATION</scope>
</reference>
<dbReference type="InterPro" id="IPR015943">
    <property type="entry name" value="WD40/YVTN_repeat-like_dom_sf"/>
</dbReference>
<evidence type="ECO:0000313" key="12">
    <source>
        <dbReference type="Ensembl" id="ENSCINP00000011569.3"/>
    </source>
</evidence>
<dbReference type="InParanoid" id="F6U441"/>
<evidence type="ECO:0000256" key="6">
    <source>
        <dbReference type="ARBA" id="ARBA00023212"/>
    </source>
</evidence>
<evidence type="ECO:0000256" key="5">
    <source>
        <dbReference type="ARBA" id="ARBA00023054"/>
    </source>
</evidence>
<keyword evidence="4" id="KW-0677">Repeat</keyword>
<dbReference type="STRING" id="7719.ENSCINP00000011569"/>
<dbReference type="GO" id="GO:0003341">
    <property type="term" value="P:cilium movement"/>
    <property type="evidence" value="ECO:0007669"/>
    <property type="project" value="UniProtKB-ARBA"/>
</dbReference>
<sequence>MQAYGTLDVKWAKGFKGDRLSHVDRDMVCFSCGNSIKFVNVVTGAESVFQPPGGAVCQVTSSSHHRMFAVAEEGLNPIITIYNFPSCEVVCALEAGALLGYSQLQFSFNGSFFAATSSIPDFSIFVWDWQTGKLKCHEKLPGESPVTSLLFNPLNKREISTISETHVSIWTLEECNEISTMKSKVVNLPTTDGVILSNGEDLASRSGTRQGFNVHLPTSTRAGLVGGNADKFEPPELRRPRVIPSSQCWSSRGEIYVGCVGGQLFRVDGASGNPALLLGGISGEIECGMFHSISLNSEGLVAGGDDGTLRLIQLDNNGVKITELHKGMQPITCLSFAPPLYVDLVLSTSSGEIQHYSLVERECGPIITTRTGDFVGAGFTCAGKLAVTCREDGELQIWSCEDGSLVASFSLCTRTCSLSCCPSSPVVAIGTWTGHVCYIDTSSLLSEEINLRQVGSTRIHHSPVTYLKYNAGGDFLLTASEDEPHIFIIDAKPSSGFQCIGYLTRHSLSVSVDSAIVTTIGDNIEIAALSSETKSGARSEVTMTPTPTPQSDATWLDARSLLAVKEENAKYDEVKRDLSRSLKGFTSSCSVTNYPTTSVSSEENPQGPTPIHPVSEHYGHQLSGGSVILSPHGKWVASFAPDGDVIVRDVSNWDSITRFQPHSYIHGGVKTLTFSPDASHFISVGYSDQACMCYQWNFTSKGQSAGNNAVEYARVLNMRLRSVMDVEGDVLAAMEEWSPSTTTGHNVNNLRESKSGARSEVTMTPTPTPQSDATWLDARTLLAVKEENAKYDEVKRDLRKNIKELRKTILGMMENNNSLPDLEQLRHDEYNLDTDEQSKMQEQQDQRVQEIREEIEFENLAQRYLAYLITKQCWDDMVTKGRSLKGFTSSCSVTNYPTTSVSSEENAILNKVSRMRKIEMALNTVQKSIVETGTKQGGDEDEEEEKVGLSLHGSLGPNYSGGNEMFYSQFDLHTREEKITQIILVKDAIRRIKSSFNEAFTNIFRNKEQEITRTMERNVRIREIMKELDLDADSVKDPQMDVDEKPEKVFIVTDDEVTVERVLSKEQQKEKEEQERVEQERKEAAKQDNKRERALTDMMGGVLEVKKEDALKQDIPTPDFMDEKLEKDWTDEEKKKAKEHQKKLKDLQEEREKYRKNLENELKKLQQNNLDAITNYDESLQQLFNRKVKTEMVVNQEELKILRMTQAIMVADELATHEDQLNKLLELKNKFKASSSSRLEDIQMLVKDYEEINDSTIAEDKMLDRAFKRDFSDVPLSISDQLYKLFKRRPRQQKPRTLAERSNSLDPYGVSDFSAEVTIFSTQDGLAELDSEVNIPEGVDSALWERLCNARRNKVESESNVKQSVTTLADMMKYLHHRQNEDEVLEHSIDDVIKQQTKLCEDSMKNMLNLEVQFLLKQGQVEINCGPFISDYSDSILIHRGVVEDLNGTIRTLGESKVAAMTESKDFKKGIHQLEWERKRMVMQMEDLHNRARHIQMLKLTKDLQAFLNEENNAAKQSQQVAVLEQTLALQDKQLQKNISHKSKLHRDLERTIRLKEQENHQLDRVLEELHVSVSERKNIADVNAGERAKNTADKRLKGIVQRRKLVDLAKAQAQEVAVLRAEVERLRMKTFPALVQV</sequence>
<feature type="region of interest" description="Disordered" evidence="11">
    <location>
        <begin position="593"/>
        <end position="617"/>
    </location>
</feature>
<organism evidence="12 13">
    <name type="scientific">Ciona intestinalis</name>
    <name type="common">Transparent sea squirt</name>
    <name type="synonym">Ascidia intestinalis</name>
    <dbReference type="NCBI Taxonomy" id="7719"/>
    <lineage>
        <taxon>Eukaryota</taxon>
        <taxon>Metazoa</taxon>
        <taxon>Chordata</taxon>
        <taxon>Tunicata</taxon>
        <taxon>Ascidiacea</taxon>
        <taxon>Phlebobranchia</taxon>
        <taxon>Cionidae</taxon>
        <taxon>Ciona</taxon>
    </lineage>
</organism>
<dbReference type="SUPFAM" id="SSF50978">
    <property type="entry name" value="WD40 repeat-like"/>
    <property type="match status" value="2"/>
</dbReference>
<comment type="subcellular location">
    <subcellularLocation>
        <location evidence="1">Cytoplasm</location>
        <location evidence="1">Cytoskeleton</location>
        <location evidence="1">Cilium axoneme</location>
    </subcellularLocation>
</comment>
<feature type="region of interest" description="Disordered" evidence="11">
    <location>
        <begin position="1064"/>
        <end position="1092"/>
    </location>
</feature>
<keyword evidence="6" id="KW-0206">Cytoskeleton</keyword>
<evidence type="ECO:0000256" key="8">
    <source>
        <dbReference type="ARBA" id="ARBA00023605"/>
    </source>
</evidence>
<evidence type="ECO:0000256" key="11">
    <source>
        <dbReference type="SAM" id="MobiDB-lite"/>
    </source>
</evidence>
<dbReference type="SMART" id="SM00320">
    <property type="entry name" value="WD40"/>
    <property type="match status" value="9"/>
</dbReference>
<dbReference type="Pfam" id="PF25828">
    <property type="entry name" value="CC_Cfap43"/>
    <property type="match status" value="1"/>
</dbReference>
<reference evidence="12" key="2">
    <citation type="submission" date="2025-08" db="UniProtKB">
        <authorList>
            <consortium name="Ensembl"/>
        </authorList>
    </citation>
    <scope>IDENTIFICATION</scope>
</reference>
<reference evidence="13" key="1">
    <citation type="journal article" date="2002" name="Science">
        <title>The draft genome of Ciona intestinalis: insights into chordate and vertebrate origins.</title>
        <authorList>
            <person name="Dehal P."/>
            <person name="Satou Y."/>
            <person name="Campbell R.K."/>
            <person name="Chapman J."/>
            <person name="Degnan B."/>
            <person name="De Tomaso A."/>
            <person name="Davidson B."/>
            <person name="Di Gregorio A."/>
            <person name="Gelpke M."/>
            <person name="Goodstein D.M."/>
            <person name="Harafuji N."/>
            <person name="Hastings K.E."/>
            <person name="Ho I."/>
            <person name="Hotta K."/>
            <person name="Huang W."/>
            <person name="Kawashima T."/>
            <person name="Lemaire P."/>
            <person name="Martinez D."/>
            <person name="Meinertzhagen I.A."/>
            <person name="Necula S."/>
            <person name="Nonaka M."/>
            <person name="Putnam N."/>
            <person name="Rash S."/>
            <person name="Saiga H."/>
            <person name="Satake M."/>
            <person name="Terry A."/>
            <person name="Yamada L."/>
            <person name="Wang H.G."/>
            <person name="Awazu S."/>
            <person name="Azumi K."/>
            <person name="Boore J."/>
            <person name="Branno M."/>
            <person name="Chin-Bow S."/>
            <person name="DeSantis R."/>
            <person name="Doyle S."/>
            <person name="Francino P."/>
            <person name="Keys D.N."/>
            <person name="Haga S."/>
            <person name="Hayashi H."/>
            <person name="Hino K."/>
            <person name="Imai K.S."/>
            <person name="Inaba K."/>
            <person name="Kano S."/>
            <person name="Kobayashi K."/>
            <person name="Kobayashi M."/>
            <person name="Lee B.I."/>
            <person name="Makabe K.W."/>
            <person name="Manohar C."/>
            <person name="Matassi G."/>
            <person name="Medina M."/>
            <person name="Mochizuki Y."/>
            <person name="Mount S."/>
            <person name="Morishita T."/>
            <person name="Miura S."/>
            <person name="Nakayama A."/>
            <person name="Nishizaka S."/>
            <person name="Nomoto H."/>
            <person name="Ohta F."/>
            <person name="Oishi K."/>
            <person name="Rigoutsos I."/>
            <person name="Sano M."/>
            <person name="Sasaki A."/>
            <person name="Sasakura Y."/>
            <person name="Shoguchi E."/>
            <person name="Shin-i T."/>
            <person name="Spagnuolo A."/>
            <person name="Stainier D."/>
            <person name="Suzuki M.M."/>
            <person name="Tassy O."/>
            <person name="Takatori N."/>
            <person name="Tokuoka M."/>
            <person name="Yagi K."/>
            <person name="Yoshizaki F."/>
            <person name="Wada S."/>
            <person name="Zhang C."/>
            <person name="Hyatt P.D."/>
            <person name="Larimer F."/>
            <person name="Detter C."/>
            <person name="Doggett N."/>
            <person name="Glavina T."/>
            <person name="Hawkins T."/>
            <person name="Richardson P."/>
            <person name="Lucas S."/>
            <person name="Kohara Y."/>
            <person name="Levine M."/>
            <person name="Satoh N."/>
            <person name="Rokhsar D.S."/>
        </authorList>
    </citation>
    <scope>NUCLEOTIDE SEQUENCE [LARGE SCALE GENOMIC DNA]</scope>
</reference>
<feature type="compositionally biased region" description="Polar residues" evidence="11">
    <location>
        <begin position="761"/>
        <end position="772"/>
    </location>
</feature>
<dbReference type="OMA" id="WNWESNV"/>
<feature type="compositionally biased region" description="Polar residues" evidence="11">
    <location>
        <begin position="739"/>
        <end position="750"/>
    </location>
</feature>
<dbReference type="PANTHER" id="PTHR14885">
    <property type="entry name" value="CILIA- AND FLAGELLA-ASSOCIATED PROTEIN 43-RELATED"/>
    <property type="match status" value="1"/>
</dbReference>
<evidence type="ECO:0000256" key="9">
    <source>
        <dbReference type="ARBA" id="ARBA00023662"/>
    </source>
</evidence>
<evidence type="ECO:0000313" key="13">
    <source>
        <dbReference type="Proteomes" id="UP000008144"/>
    </source>
</evidence>
<proteinExistence type="inferred from homology"/>
<feature type="coiled-coil region" evidence="10">
    <location>
        <begin position="1130"/>
        <end position="1182"/>
    </location>
</feature>
<dbReference type="GeneTree" id="ENSGT00530000064714"/>
<dbReference type="PANTHER" id="PTHR14885:SF1">
    <property type="entry name" value="CILIA- AND FLAGELLA-ASSOCIATED PROTEIN 43"/>
    <property type="match status" value="1"/>
</dbReference>
<protein>
    <recommendedName>
        <fullName evidence="9">Cilia- and flagella-associated protein 43</fullName>
    </recommendedName>
</protein>
<dbReference type="InterPro" id="IPR036322">
    <property type="entry name" value="WD40_repeat_dom_sf"/>
</dbReference>
<name>F6U441_CIOIN</name>
<keyword evidence="3" id="KW-0853">WD repeat</keyword>
<dbReference type="HOGENOM" id="CLU_000937_1_0_1"/>
<feature type="region of interest" description="Disordered" evidence="11">
    <location>
        <begin position="739"/>
        <end position="772"/>
    </location>
</feature>
<keyword evidence="13" id="KW-1185">Reference proteome</keyword>
<dbReference type="InterPro" id="IPR001680">
    <property type="entry name" value="WD40_rpt"/>
</dbReference>
<keyword evidence="2" id="KW-0963">Cytoplasm</keyword>
<dbReference type="Ensembl" id="ENSCINT00000011569.3">
    <property type="protein sequence ID" value="ENSCINP00000011569.3"/>
    <property type="gene ID" value="ENSCING00000005584.3"/>
</dbReference>
<evidence type="ECO:0000256" key="2">
    <source>
        <dbReference type="ARBA" id="ARBA00022490"/>
    </source>
</evidence>
<dbReference type="GO" id="GO:0060271">
    <property type="term" value="P:cilium assembly"/>
    <property type="evidence" value="ECO:0000318"/>
    <property type="project" value="GO_Central"/>
</dbReference>
<evidence type="ECO:0000256" key="3">
    <source>
        <dbReference type="ARBA" id="ARBA00022574"/>
    </source>
</evidence>
<accession>F6U441</accession>
<feature type="coiled-coil region" evidence="10">
    <location>
        <begin position="781"/>
        <end position="815"/>
    </location>
</feature>
<dbReference type="GO" id="GO:0005930">
    <property type="term" value="C:axoneme"/>
    <property type="evidence" value="ECO:0000318"/>
    <property type="project" value="GO_Central"/>
</dbReference>
<dbReference type="Gene3D" id="2.130.10.10">
    <property type="entry name" value="YVTN repeat-like/Quinoprotein amine dehydrogenase"/>
    <property type="match status" value="4"/>
</dbReference>
<evidence type="ECO:0000256" key="1">
    <source>
        <dbReference type="ARBA" id="ARBA00004430"/>
    </source>
</evidence>
<evidence type="ECO:0000256" key="10">
    <source>
        <dbReference type="SAM" id="Coils"/>
    </source>
</evidence>
<feature type="compositionally biased region" description="Polar residues" evidence="11">
    <location>
        <begin position="593"/>
        <end position="606"/>
    </location>
</feature>
<dbReference type="Proteomes" id="UP000008144">
    <property type="component" value="Unassembled WGS sequence"/>
</dbReference>
<keyword evidence="5 10" id="KW-0175">Coiled coil</keyword>
<comment type="similarity">
    <text evidence="8">Belongs to the CFAP43 family.</text>
</comment>
<evidence type="ECO:0000256" key="4">
    <source>
        <dbReference type="ARBA" id="ARBA00022737"/>
    </source>
</evidence>
<keyword evidence="7" id="KW-0966">Cell projection</keyword>